<comment type="caution">
    <text evidence="3">The sequence shown here is derived from an EMBL/GenBank/DDBJ whole genome shotgun (WGS) entry which is preliminary data.</text>
</comment>
<proteinExistence type="predicted"/>
<dbReference type="PROSITE" id="PS51257">
    <property type="entry name" value="PROKAR_LIPOPROTEIN"/>
    <property type="match status" value="1"/>
</dbReference>
<sequence length="191" mass="20840">MKRKSKRLFAVLLAALVGLGALTACGGGNENGATGEEAEDQEEGYVPGGGLGYLGDTMHTYWFDFTVEDAYICQSYDSYTAAADMQLVVVTMAVQSTFLQSLPMSRYDFQIQWGGEGEDDYAWPIAAATEDQFPDEYSLGIHEERSGVLVYEVPADTVDFSLSFAEYFEDDTEGDVYFVYFTADTSGGAAV</sequence>
<protein>
    <submittedName>
        <fullName evidence="3">DUF4352 domain-containing protein</fullName>
    </submittedName>
</protein>
<evidence type="ECO:0000313" key="3">
    <source>
        <dbReference type="EMBL" id="HJB13274.1"/>
    </source>
</evidence>
<name>A0A9D2LIJ4_9FIRM</name>
<dbReference type="InterPro" id="IPR029050">
    <property type="entry name" value="Immunoprotect_excell_Ig-like"/>
</dbReference>
<evidence type="ECO:0000256" key="2">
    <source>
        <dbReference type="SAM" id="SignalP"/>
    </source>
</evidence>
<reference evidence="3" key="1">
    <citation type="journal article" date="2021" name="PeerJ">
        <title>Extensive microbial diversity within the chicken gut microbiome revealed by metagenomics and culture.</title>
        <authorList>
            <person name="Gilroy R."/>
            <person name="Ravi A."/>
            <person name="Getino M."/>
            <person name="Pursley I."/>
            <person name="Horton D.L."/>
            <person name="Alikhan N.F."/>
            <person name="Baker D."/>
            <person name="Gharbi K."/>
            <person name="Hall N."/>
            <person name="Watson M."/>
            <person name="Adriaenssens E.M."/>
            <person name="Foster-Nyarko E."/>
            <person name="Jarju S."/>
            <person name="Secka A."/>
            <person name="Antonio M."/>
            <person name="Oren A."/>
            <person name="Chaudhuri R.R."/>
            <person name="La Ragione R."/>
            <person name="Hildebrand F."/>
            <person name="Pallen M.J."/>
        </authorList>
    </citation>
    <scope>NUCLEOTIDE SEQUENCE</scope>
    <source>
        <strain evidence="3">ChiBcec18-1249</strain>
    </source>
</reference>
<feature type="chain" id="PRO_5038734745" evidence="2">
    <location>
        <begin position="27"/>
        <end position="191"/>
    </location>
</feature>
<dbReference type="Proteomes" id="UP000823824">
    <property type="component" value="Unassembled WGS sequence"/>
</dbReference>
<gene>
    <name evidence="3" type="ORF">H9787_06140</name>
</gene>
<evidence type="ECO:0000256" key="1">
    <source>
        <dbReference type="ARBA" id="ARBA00022729"/>
    </source>
</evidence>
<evidence type="ECO:0000313" key="4">
    <source>
        <dbReference type="Proteomes" id="UP000823824"/>
    </source>
</evidence>
<dbReference type="Gene3D" id="2.60.40.1240">
    <property type="match status" value="1"/>
</dbReference>
<keyword evidence="1 2" id="KW-0732">Signal</keyword>
<accession>A0A9D2LIJ4</accession>
<feature type="signal peptide" evidence="2">
    <location>
        <begin position="1"/>
        <end position="26"/>
    </location>
</feature>
<dbReference type="AlphaFoldDB" id="A0A9D2LIJ4"/>
<reference evidence="3" key="2">
    <citation type="submission" date="2021-04" db="EMBL/GenBank/DDBJ databases">
        <authorList>
            <person name="Gilroy R."/>
        </authorList>
    </citation>
    <scope>NUCLEOTIDE SEQUENCE</scope>
    <source>
        <strain evidence="3">ChiBcec18-1249</strain>
    </source>
</reference>
<dbReference type="EMBL" id="DWZJ01000051">
    <property type="protein sequence ID" value="HJB13274.1"/>
    <property type="molecule type" value="Genomic_DNA"/>
</dbReference>
<organism evidence="3 4">
    <name type="scientific">Candidatus Oscillibacter excrementigallinarum</name>
    <dbReference type="NCBI Taxonomy" id="2838716"/>
    <lineage>
        <taxon>Bacteria</taxon>
        <taxon>Bacillati</taxon>
        <taxon>Bacillota</taxon>
        <taxon>Clostridia</taxon>
        <taxon>Eubacteriales</taxon>
        <taxon>Oscillospiraceae</taxon>
        <taxon>Oscillibacter</taxon>
    </lineage>
</organism>